<keyword evidence="2" id="KW-0732">Signal</keyword>
<dbReference type="InterPro" id="IPR042095">
    <property type="entry name" value="SUMF_sf"/>
</dbReference>
<comment type="caution">
    <text evidence="4">The sequence shown here is derived from an EMBL/GenBank/DDBJ whole genome shotgun (WGS) entry which is preliminary data.</text>
</comment>
<name>A0A2W4TGQ9_9GAMM</name>
<dbReference type="AlphaFoldDB" id="A0A2W4TGQ9"/>
<dbReference type="InterPro" id="IPR052039">
    <property type="entry name" value="Caspase-related_regulators"/>
</dbReference>
<dbReference type="Gene3D" id="3.40.50.1460">
    <property type="match status" value="1"/>
</dbReference>
<dbReference type="Pfam" id="PF03781">
    <property type="entry name" value="FGE-sulfatase"/>
    <property type="match status" value="1"/>
</dbReference>
<evidence type="ECO:0000256" key="2">
    <source>
        <dbReference type="SAM" id="SignalP"/>
    </source>
</evidence>
<dbReference type="PROSITE" id="PS50208">
    <property type="entry name" value="CASPASE_P20"/>
    <property type="match status" value="1"/>
</dbReference>
<feature type="domain" description="Caspase family p20" evidence="3">
    <location>
        <begin position="35"/>
        <end position="168"/>
    </location>
</feature>
<dbReference type="Proteomes" id="UP000249396">
    <property type="component" value="Unassembled WGS sequence"/>
</dbReference>
<dbReference type="SUPFAM" id="SSF52129">
    <property type="entry name" value="Caspase-like"/>
    <property type="match status" value="1"/>
</dbReference>
<accession>A0A2W4TGQ9</accession>
<evidence type="ECO:0000313" key="4">
    <source>
        <dbReference type="EMBL" id="PZN81807.1"/>
    </source>
</evidence>
<dbReference type="PANTHER" id="PTHR22576:SF37">
    <property type="entry name" value="MUCOSA-ASSOCIATED LYMPHOID TISSUE LYMPHOMA TRANSLOCATION PROTEIN 1"/>
    <property type="match status" value="1"/>
</dbReference>
<gene>
    <name evidence="4" type="ORF">DM484_07575</name>
</gene>
<dbReference type="SUPFAM" id="SSF56436">
    <property type="entry name" value="C-type lectin-like"/>
    <property type="match status" value="1"/>
</dbReference>
<dbReference type="EMBL" id="QJPH01000253">
    <property type="protein sequence ID" value="PZN81807.1"/>
    <property type="molecule type" value="Genomic_DNA"/>
</dbReference>
<dbReference type="InterPro" id="IPR011600">
    <property type="entry name" value="Pept_C14_caspase"/>
</dbReference>
<proteinExistence type="predicted"/>
<dbReference type="GO" id="GO:0006508">
    <property type="term" value="P:proteolysis"/>
    <property type="evidence" value="ECO:0007669"/>
    <property type="project" value="InterPro"/>
</dbReference>
<dbReference type="GO" id="GO:0004197">
    <property type="term" value="F:cysteine-type endopeptidase activity"/>
    <property type="evidence" value="ECO:0007669"/>
    <property type="project" value="InterPro"/>
</dbReference>
<feature type="chain" id="PRO_5015888925" description="Caspase family p20 domain-containing protein" evidence="2">
    <location>
        <begin position="20"/>
        <end position="598"/>
    </location>
</feature>
<dbReference type="Gene3D" id="3.90.1580.10">
    <property type="entry name" value="paralog of FGE (formylglycine-generating enzyme)"/>
    <property type="match status" value="1"/>
</dbReference>
<dbReference type="InterPro" id="IPR016187">
    <property type="entry name" value="CTDL_fold"/>
</dbReference>
<dbReference type="Pfam" id="PF00656">
    <property type="entry name" value="Peptidase_C14"/>
    <property type="match status" value="1"/>
</dbReference>
<evidence type="ECO:0000256" key="1">
    <source>
        <dbReference type="SAM" id="MobiDB-lite"/>
    </source>
</evidence>
<dbReference type="PANTHER" id="PTHR22576">
    <property type="entry name" value="MUCOSA ASSOCIATED LYMPHOID TISSUE LYMPHOMA TRANSLOCATION PROTEIN 1/PARACASPASE"/>
    <property type="match status" value="1"/>
</dbReference>
<evidence type="ECO:0000313" key="5">
    <source>
        <dbReference type="Proteomes" id="UP000249396"/>
    </source>
</evidence>
<organism evidence="4 5">
    <name type="scientific">Candidatus Methylumidiphilus alinenensis</name>
    <dbReference type="NCBI Taxonomy" id="2202197"/>
    <lineage>
        <taxon>Bacteria</taxon>
        <taxon>Pseudomonadati</taxon>
        <taxon>Pseudomonadota</taxon>
        <taxon>Gammaproteobacteria</taxon>
        <taxon>Methylococcales</taxon>
        <taxon>Candidatus Methylumidiphilus</taxon>
    </lineage>
</organism>
<evidence type="ECO:0000259" key="3">
    <source>
        <dbReference type="PROSITE" id="PS50208"/>
    </source>
</evidence>
<dbReference type="InterPro" id="IPR001309">
    <property type="entry name" value="Pept_C14_p20"/>
</dbReference>
<feature type="region of interest" description="Disordered" evidence="1">
    <location>
        <begin position="319"/>
        <end position="371"/>
    </location>
</feature>
<feature type="signal peptide" evidence="2">
    <location>
        <begin position="1"/>
        <end position="19"/>
    </location>
</feature>
<dbReference type="InterPro" id="IPR005532">
    <property type="entry name" value="SUMF_dom"/>
</dbReference>
<feature type="compositionally biased region" description="Polar residues" evidence="1">
    <location>
        <begin position="360"/>
        <end position="370"/>
    </location>
</feature>
<dbReference type="InterPro" id="IPR029030">
    <property type="entry name" value="Caspase-like_dom_sf"/>
</dbReference>
<reference evidence="4 5" key="1">
    <citation type="journal article" date="2018" name="Aquat. Microb. Ecol.">
        <title>Gammaproteobacterial methanotrophs dominate.</title>
        <authorList>
            <person name="Rissanen A.J."/>
            <person name="Saarenheimo J."/>
            <person name="Tiirola M."/>
            <person name="Peura S."/>
            <person name="Aalto S.L."/>
            <person name="Karvinen A."/>
            <person name="Nykanen H."/>
        </authorList>
    </citation>
    <scope>NUCLEOTIDE SEQUENCE [LARGE SCALE GENOMIC DNA]</scope>
    <source>
        <strain evidence="4">AMbin10</strain>
    </source>
</reference>
<protein>
    <recommendedName>
        <fullName evidence="3">Caspase family p20 domain-containing protein</fullName>
    </recommendedName>
</protein>
<sequence length="598" mass="63910">MKRSALILFALLSMPLAQPAIPDYGRGAARVAVGERRVALVIGNSGYRHINHLDNPGNDARLIAKTLKGLGFQLVGGDALLDLDRPKMEAAVQAFGRDLGADSVALFYYAGHGNEISGTNYLLPVDANPFKPSDFDFQTLNATTVLRLMQDAGTRLNIVILDACRDNPFNGRGLRGSQAGLGVMEPPEGTLIAYAAGIGKKAKDGPPNGNSPYTAALAKAMAESGLRLWDTFNTVGLTVKEDTGGVQTPWISNEPIKGVFCFAGCADAAPLAAPEPSPAVKEQKFWDDIKNSQNPADFQAYLEQFPSGLHAGLARNKVGSGSKPALEGSKPATSAGLEPAPTEQNPLPPGEGRVRVRKPTANSDSLTTNPFGIEMASLSGGSFQMGCGPKDGECYDDEKPRHAVTVKPFAIGKTEVTQGQWQAVMGSAPPELYFKDCGADCPVETVSWNDVQEFIQTLNQKTGAHYRLPSEAEWEYAGRAGQDTLYCGGNDLGAVAWHGGNAGGKTHPVGGKAANPFGLYDMSGNVWEWLQDCYHDSYQGAPGDGSAWDDGTNCARRVLRGGSFGSFQNHVRCAYRYSSEPDGRYYNYGFRIVLSPFL</sequence>